<feature type="region of interest" description="Disordered" evidence="4">
    <location>
        <begin position="409"/>
        <end position="430"/>
    </location>
</feature>
<keyword evidence="3" id="KW-0539">Nucleus</keyword>
<proteinExistence type="inferred from homology"/>
<evidence type="ECO:0008006" key="7">
    <source>
        <dbReference type="Google" id="ProtNLM"/>
    </source>
</evidence>
<dbReference type="PANTHER" id="PTHR37352:SF1">
    <property type="entry name" value="TESTIS-SPECIFIC GENE 13 PROTEIN"/>
    <property type="match status" value="1"/>
</dbReference>
<feature type="region of interest" description="Disordered" evidence="4">
    <location>
        <begin position="126"/>
        <end position="149"/>
    </location>
</feature>
<sequence length="631" mass="71258">MSLSSGFTRIAGCLHPKEQYKAEQCVRLYEMWSKIKQEEKDEHYQYLKERVSIQHELIKRQDMLFKKRQAEIEQKRCQLKEATRLSRMAKSKEYSDFVRDVLAQDRKRALSLKSHVRVISSHQPVRVSQLTGDKRSSYDSMNTQSPGQLSLDSNGVAGLESSLLTDNFTELLLDPVDVQLQKLLGSDAEDFLHPTFREGAKKTLNPMAVVQRKLSGIGARELWGTLRNNSQVKLEKEDDMIPPDVKNAYKAFLRECLHNNIPTVRRSFCKDGEDVFEEDRVSESQLIQDIKFTRHRLELMFRVAHMNRDKTKLLVKTMDPGEPSEGTVSRPPRYNPQQILEIPVENRLAPPLPVLALTDAEGERHSIHEPPSPRESSYEPKKEQDVIVGGEKIKFLTEEMATCKGEFSKRHKAPGCSTEMAPVSTGPPPRGINIRGTLSAPASSMGAREAKKSQGRQWEPLSLSALLEYNAPVGVPDTASKLIHLVHSTEFPYTSFAVLETGTCLVADSGFDSLMTKLKTFYTPRKTSKIEAKGQRYEYGDFILKFGQVSAGPSFKGIVIELEYQPCVDVQQCWGLISEFLSSFMDQSSTLPSPPKCSNKNTELFCPSDTILQYIEVFNTYRKAVAAPLSQ</sequence>
<evidence type="ECO:0000256" key="4">
    <source>
        <dbReference type="SAM" id="MobiDB-lite"/>
    </source>
</evidence>
<feature type="compositionally biased region" description="Polar residues" evidence="4">
    <location>
        <begin position="138"/>
        <end position="149"/>
    </location>
</feature>
<gene>
    <name evidence="5" type="ORF">OS493_028308</name>
</gene>
<dbReference type="OrthoDB" id="9946729at2759"/>
<evidence type="ECO:0000256" key="2">
    <source>
        <dbReference type="ARBA" id="ARBA00010743"/>
    </source>
</evidence>
<comment type="caution">
    <text evidence="5">The sequence shown here is derived from an EMBL/GenBank/DDBJ whole genome shotgun (WGS) entry which is preliminary data.</text>
</comment>
<accession>A0A9W9YCH3</accession>
<dbReference type="PANTHER" id="PTHR37352">
    <property type="entry name" value="TESTIS-SPECIFIC GENE 13 PROTEIN"/>
    <property type="match status" value="1"/>
</dbReference>
<comment type="subcellular location">
    <subcellularLocation>
        <location evidence="1">Nucleus</location>
    </subcellularLocation>
</comment>
<dbReference type="GO" id="GO:0016592">
    <property type="term" value="C:mediator complex"/>
    <property type="evidence" value="ECO:0007669"/>
    <property type="project" value="InterPro"/>
</dbReference>
<protein>
    <recommendedName>
        <fullName evidence="7">Mediator complex subunit 20</fullName>
    </recommendedName>
</protein>
<reference evidence="5" key="1">
    <citation type="submission" date="2023-01" db="EMBL/GenBank/DDBJ databases">
        <title>Genome assembly of the deep-sea coral Lophelia pertusa.</title>
        <authorList>
            <person name="Herrera S."/>
            <person name="Cordes E."/>
        </authorList>
    </citation>
    <scope>NUCLEOTIDE SEQUENCE</scope>
    <source>
        <strain evidence="5">USNM1676648</strain>
        <tissue evidence="5">Polyp</tissue>
    </source>
</reference>
<evidence type="ECO:0000256" key="1">
    <source>
        <dbReference type="ARBA" id="ARBA00004123"/>
    </source>
</evidence>
<dbReference type="InterPro" id="IPR029241">
    <property type="entry name" value="TSGA13"/>
</dbReference>
<evidence type="ECO:0000256" key="3">
    <source>
        <dbReference type="ARBA" id="ARBA00023242"/>
    </source>
</evidence>
<dbReference type="GO" id="GO:0003712">
    <property type="term" value="F:transcription coregulator activity"/>
    <property type="evidence" value="ECO:0007669"/>
    <property type="project" value="InterPro"/>
</dbReference>
<dbReference type="GO" id="GO:0006357">
    <property type="term" value="P:regulation of transcription by RNA polymerase II"/>
    <property type="evidence" value="ECO:0007669"/>
    <property type="project" value="InterPro"/>
</dbReference>
<evidence type="ECO:0000313" key="6">
    <source>
        <dbReference type="Proteomes" id="UP001163046"/>
    </source>
</evidence>
<name>A0A9W9YCH3_9CNID</name>
<organism evidence="5 6">
    <name type="scientific">Desmophyllum pertusum</name>
    <dbReference type="NCBI Taxonomy" id="174260"/>
    <lineage>
        <taxon>Eukaryota</taxon>
        <taxon>Metazoa</taxon>
        <taxon>Cnidaria</taxon>
        <taxon>Anthozoa</taxon>
        <taxon>Hexacorallia</taxon>
        <taxon>Scleractinia</taxon>
        <taxon>Caryophylliina</taxon>
        <taxon>Caryophylliidae</taxon>
        <taxon>Desmophyllum</taxon>
    </lineage>
</organism>
<comment type="similarity">
    <text evidence="2">Belongs to the Mediator complex subunit 20 family.</text>
</comment>
<dbReference type="Proteomes" id="UP001163046">
    <property type="component" value="Unassembled WGS sequence"/>
</dbReference>
<dbReference type="EMBL" id="MU827804">
    <property type="protein sequence ID" value="KAJ7326052.1"/>
    <property type="molecule type" value="Genomic_DNA"/>
</dbReference>
<evidence type="ECO:0000313" key="5">
    <source>
        <dbReference type="EMBL" id="KAJ7326052.1"/>
    </source>
</evidence>
<dbReference type="InterPro" id="IPR013921">
    <property type="entry name" value="Mediator_Med20"/>
</dbReference>
<keyword evidence="6" id="KW-1185">Reference proteome</keyword>
<feature type="region of interest" description="Disordered" evidence="4">
    <location>
        <begin position="362"/>
        <end position="384"/>
    </location>
</feature>
<dbReference type="Pfam" id="PF08612">
    <property type="entry name" value="Med20"/>
    <property type="match status" value="1"/>
</dbReference>
<dbReference type="AlphaFoldDB" id="A0A9W9YCH3"/>